<dbReference type="GO" id="GO:0035206">
    <property type="term" value="P:regulation of hemocyte proliferation"/>
    <property type="evidence" value="ECO:0007669"/>
    <property type="project" value="UniProtKB-ARBA"/>
</dbReference>
<evidence type="ECO:0000256" key="5">
    <source>
        <dbReference type="SAM" id="Coils"/>
    </source>
</evidence>
<proteinExistence type="inferred from homology"/>
<keyword evidence="2" id="KW-0539">Nucleus</keyword>
<dbReference type="PANTHER" id="PTHR10276:SF3">
    <property type="entry name" value="CORE-BINDING FACTOR SUBUNIT BETA"/>
    <property type="match status" value="1"/>
</dbReference>
<dbReference type="InterPro" id="IPR003417">
    <property type="entry name" value="CBF_beta"/>
</dbReference>
<dbReference type="Gene3D" id="2.40.250.10">
    <property type="entry name" value="Core binding factor, beta subunit"/>
    <property type="match status" value="1"/>
</dbReference>
<feature type="compositionally biased region" description="Low complexity" evidence="6">
    <location>
        <begin position="239"/>
        <end position="292"/>
    </location>
</feature>
<reference evidence="7" key="1">
    <citation type="submission" date="2014-05" db="EMBL/GenBank/DDBJ databases">
        <authorList>
            <person name="Chronopoulou M."/>
        </authorList>
    </citation>
    <scope>NUCLEOTIDE SEQUENCE</scope>
    <source>
        <tissue evidence="7">Whole organism</tissue>
    </source>
</reference>
<comment type="subcellular location">
    <subcellularLocation>
        <location evidence="1">Nucleus</location>
    </subcellularLocation>
</comment>
<feature type="compositionally biased region" description="Low complexity" evidence="6">
    <location>
        <begin position="300"/>
        <end position="320"/>
    </location>
</feature>
<dbReference type="SUPFAM" id="SSF50723">
    <property type="entry name" value="Core binding factor beta, CBF"/>
    <property type="match status" value="1"/>
</dbReference>
<evidence type="ECO:0000256" key="4">
    <source>
        <dbReference type="ARBA" id="ARBA00057581"/>
    </source>
</evidence>
<dbReference type="GO" id="GO:0016513">
    <property type="term" value="C:core-binding factor complex"/>
    <property type="evidence" value="ECO:0007669"/>
    <property type="project" value="TreeGrafter"/>
</dbReference>
<dbReference type="KEGG" id="lsm:121114501"/>
<dbReference type="OrthoDB" id="10026505at2759"/>
<comment type="similarity">
    <text evidence="3">Belongs to the CBF-beta family.</text>
</comment>
<evidence type="ECO:0008006" key="8">
    <source>
        <dbReference type="Google" id="ProtNLM"/>
    </source>
</evidence>
<evidence type="ECO:0000256" key="3">
    <source>
        <dbReference type="ARBA" id="ARBA00025734"/>
    </source>
</evidence>
<evidence type="ECO:0000256" key="6">
    <source>
        <dbReference type="SAM" id="MobiDB-lite"/>
    </source>
</evidence>
<dbReference type="GO" id="GO:0043565">
    <property type="term" value="F:sequence-specific DNA binding"/>
    <property type="evidence" value="ECO:0007669"/>
    <property type="project" value="TreeGrafter"/>
</dbReference>
<evidence type="ECO:0000256" key="2">
    <source>
        <dbReference type="ARBA" id="ARBA00023242"/>
    </source>
</evidence>
<dbReference type="AlphaFoldDB" id="A0A0K2TEV0"/>
<feature type="coiled-coil region" evidence="5">
    <location>
        <begin position="186"/>
        <end position="213"/>
    </location>
</feature>
<comment type="function">
    <text evidence="4">Regulates the DNA-binding properties of Runt.</text>
</comment>
<feature type="region of interest" description="Disordered" evidence="6">
    <location>
        <begin position="1"/>
        <end position="48"/>
    </location>
</feature>
<dbReference type="InterPro" id="IPR036552">
    <property type="entry name" value="CBF_bsu_sf"/>
</dbReference>
<dbReference type="GO" id="GO:0006357">
    <property type="term" value="P:regulation of transcription by RNA polymerase II"/>
    <property type="evidence" value="ECO:0007669"/>
    <property type="project" value="TreeGrafter"/>
</dbReference>
<feature type="region of interest" description="Disordered" evidence="6">
    <location>
        <begin position="239"/>
        <end position="320"/>
    </location>
</feature>
<organism evidence="7">
    <name type="scientific">Lepeophtheirus salmonis</name>
    <name type="common">Salmon louse</name>
    <name type="synonym">Caligus salmonis</name>
    <dbReference type="NCBI Taxonomy" id="72036"/>
    <lineage>
        <taxon>Eukaryota</taxon>
        <taxon>Metazoa</taxon>
        <taxon>Ecdysozoa</taxon>
        <taxon>Arthropoda</taxon>
        <taxon>Crustacea</taxon>
        <taxon>Multicrustacea</taxon>
        <taxon>Hexanauplia</taxon>
        <taxon>Copepoda</taxon>
        <taxon>Siphonostomatoida</taxon>
        <taxon>Caligidae</taxon>
        <taxon>Lepeophtheirus</taxon>
    </lineage>
</organism>
<dbReference type="EMBL" id="HACA01006756">
    <property type="protein sequence ID" value="CDW24117.1"/>
    <property type="molecule type" value="Transcribed_RNA"/>
</dbReference>
<keyword evidence="5" id="KW-0175">Coiled coil</keyword>
<protein>
    <recommendedName>
        <fullName evidence="8">Protein big brother</fullName>
    </recommendedName>
</protein>
<evidence type="ECO:0000313" key="7">
    <source>
        <dbReference type="EMBL" id="CDW24117.1"/>
    </source>
</evidence>
<name>A0A0K2TEV0_LEPSM</name>
<dbReference type="FunFam" id="2.40.250.10:FF:000001">
    <property type="entry name" value="Core-binding factor subunit beta"/>
    <property type="match status" value="1"/>
</dbReference>
<dbReference type="PANTHER" id="PTHR10276">
    <property type="entry name" value="CORE-BINDING FACTOR, BETA SUBUNIT"/>
    <property type="match status" value="1"/>
</dbReference>
<feature type="region of interest" description="Disordered" evidence="6">
    <location>
        <begin position="63"/>
        <end position="83"/>
    </location>
</feature>
<dbReference type="Pfam" id="PF02312">
    <property type="entry name" value="CBF_beta"/>
    <property type="match status" value="1"/>
</dbReference>
<feature type="compositionally biased region" description="Polar residues" evidence="6">
    <location>
        <begin position="1"/>
        <end position="31"/>
    </location>
</feature>
<sequence>MLQSAPPLQSSATLPNYLHSSNNNEGPSSLFSPPAHHSPNLNFNPEPPKPRFLFKMPRVVPNQKEKFESDDTMKKNSRESEVRYTGFRDRPLHERQAKFHCSLREGHTEIAFIPTGFNLIISFEPNPGYSLHQRQCDFEKEPGRVHIRSPFILNGVCVRWRGYLDLERLDGVGCIEFDEDTAKVEDAILREQVEAYNRRLREFEEHAKERQRQLAVFMGQRQQHQQALSAAAAAAAAVAASHGSSKSHSSNNSNNNNNNSSSQDSPEKSSTSSESISPSHSLNNSLSSVSELIEPRKSSFESSNFDLSSSLVSSSQSVLK</sequence>
<dbReference type="GeneID" id="121114501"/>
<dbReference type="RefSeq" id="XP_040564423.1">
    <property type="nucleotide sequence ID" value="XM_040708489.2"/>
</dbReference>
<dbReference type="GO" id="GO:0003713">
    <property type="term" value="F:transcription coactivator activity"/>
    <property type="evidence" value="ECO:0007669"/>
    <property type="project" value="InterPro"/>
</dbReference>
<evidence type="ECO:0000256" key="1">
    <source>
        <dbReference type="ARBA" id="ARBA00004123"/>
    </source>
</evidence>
<accession>A0A0K2TEV0</accession>
<dbReference type="EMBL" id="HACA01006755">
    <property type="protein sequence ID" value="CDW24116.1"/>
    <property type="molecule type" value="Transcribed_RNA"/>
</dbReference>